<dbReference type="PANTHER" id="PTHR24356:SF417">
    <property type="entry name" value="CELL CYCLE PROTEIN KINASE DBF2-RELATED"/>
    <property type="match status" value="1"/>
</dbReference>
<dbReference type="InterPro" id="IPR050236">
    <property type="entry name" value="Ser_Thr_kinase_AGC"/>
</dbReference>
<dbReference type="GO" id="GO:0005524">
    <property type="term" value="F:ATP binding"/>
    <property type="evidence" value="ECO:0007669"/>
    <property type="project" value="UniProtKB-UniRule"/>
</dbReference>
<evidence type="ECO:0000256" key="4">
    <source>
        <dbReference type="ARBA" id="ARBA00022553"/>
    </source>
</evidence>
<dbReference type="GO" id="GO:0005815">
    <property type="term" value="C:microtubule organizing center"/>
    <property type="evidence" value="ECO:0007669"/>
    <property type="project" value="UniProtKB-ARBA"/>
</dbReference>
<dbReference type="PROSITE" id="PS00108">
    <property type="entry name" value="PROTEIN_KINASE_ST"/>
    <property type="match status" value="1"/>
</dbReference>
<dbReference type="InterPro" id="IPR000719">
    <property type="entry name" value="Prot_kinase_dom"/>
</dbReference>
<dbReference type="PROSITE" id="PS50011">
    <property type="entry name" value="PROTEIN_KINASE_DOM"/>
    <property type="match status" value="1"/>
</dbReference>
<dbReference type="Gene3D" id="1.10.510.10">
    <property type="entry name" value="Transferase(Phosphotransferase) domain 1"/>
    <property type="match status" value="2"/>
</dbReference>
<dbReference type="PROSITE" id="PS51285">
    <property type="entry name" value="AGC_KINASE_CTER"/>
    <property type="match status" value="1"/>
</dbReference>
<reference evidence="15" key="1">
    <citation type="submission" date="2020-01" db="EMBL/GenBank/DDBJ databases">
        <title>Development of genomics and gene disruption for Polysphondylium violaceum indicates a role for the polyketide synthase stlB in stalk morphogenesis.</title>
        <authorList>
            <person name="Narita B."/>
            <person name="Kawabe Y."/>
            <person name="Kin K."/>
            <person name="Saito T."/>
            <person name="Gibbs R."/>
            <person name="Kuspa A."/>
            <person name="Muzny D."/>
            <person name="Queller D."/>
            <person name="Richards S."/>
            <person name="Strassman J."/>
            <person name="Sucgang R."/>
            <person name="Worley K."/>
            <person name="Schaap P."/>
        </authorList>
    </citation>
    <scope>NUCLEOTIDE SEQUENCE</scope>
    <source>
        <strain evidence="15">QSvi11</strain>
    </source>
</reference>
<dbReference type="Proteomes" id="UP000695562">
    <property type="component" value="Unassembled WGS sequence"/>
</dbReference>
<keyword evidence="3" id="KW-0723">Serine/threonine-protein kinase</keyword>
<evidence type="ECO:0000256" key="5">
    <source>
        <dbReference type="ARBA" id="ARBA00022679"/>
    </source>
</evidence>
<feature type="compositionally biased region" description="Low complexity" evidence="12">
    <location>
        <begin position="292"/>
        <end position="306"/>
    </location>
</feature>
<comment type="catalytic activity">
    <reaction evidence="10">
        <text>L-seryl-[protein] + ATP = O-phospho-L-seryl-[protein] + ADP + H(+)</text>
        <dbReference type="Rhea" id="RHEA:17989"/>
        <dbReference type="Rhea" id="RHEA-COMP:9863"/>
        <dbReference type="Rhea" id="RHEA-COMP:11604"/>
        <dbReference type="ChEBI" id="CHEBI:15378"/>
        <dbReference type="ChEBI" id="CHEBI:29999"/>
        <dbReference type="ChEBI" id="CHEBI:30616"/>
        <dbReference type="ChEBI" id="CHEBI:83421"/>
        <dbReference type="ChEBI" id="CHEBI:456216"/>
        <dbReference type="EC" id="2.7.11.1"/>
    </reaction>
</comment>
<feature type="binding site" evidence="11">
    <location>
        <position position="540"/>
    </location>
    <ligand>
        <name>ATP</name>
        <dbReference type="ChEBI" id="CHEBI:30616"/>
    </ligand>
</feature>
<dbReference type="AlphaFoldDB" id="A0A8J4Q5L9"/>
<dbReference type="Pfam" id="PF00069">
    <property type="entry name" value="Pkinase"/>
    <property type="match status" value="2"/>
</dbReference>
<evidence type="ECO:0000256" key="7">
    <source>
        <dbReference type="ARBA" id="ARBA00022777"/>
    </source>
</evidence>
<dbReference type="FunFam" id="3.30.200.20:FF:000109">
    <property type="entry name" value="Non-specific serine/threonine protein kinase"/>
    <property type="match status" value="1"/>
</dbReference>
<keyword evidence="8 11" id="KW-0067">ATP-binding</keyword>
<accession>A0A8J4Q5L9</accession>
<proteinExistence type="inferred from homology"/>
<comment type="caution">
    <text evidence="15">The sequence shown here is derived from an EMBL/GenBank/DDBJ whole genome shotgun (WGS) entry which is preliminary data.</text>
</comment>
<keyword evidence="6 11" id="KW-0547">Nucleotide-binding</keyword>
<evidence type="ECO:0000256" key="1">
    <source>
        <dbReference type="ARBA" id="ARBA00009903"/>
    </source>
</evidence>
<feature type="region of interest" description="Disordered" evidence="12">
    <location>
        <begin position="290"/>
        <end position="331"/>
    </location>
</feature>
<dbReference type="GO" id="GO:0035556">
    <property type="term" value="P:intracellular signal transduction"/>
    <property type="evidence" value="ECO:0007669"/>
    <property type="project" value="TreeGrafter"/>
</dbReference>
<feature type="compositionally biased region" description="Low complexity" evidence="12">
    <location>
        <begin position="130"/>
        <end position="146"/>
    </location>
</feature>
<dbReference type="PANTHER" id="PTHR24356">
    <property type="entry name" value="SERINE/THREONINE-PROTEIN KINASE"/>
    <property type="match status" value="1"/>
</dbReference>
<feature type="region of interest" description="Disordered" evidence="12">
    <location>
        <begin position="368"/>
        <end position="414"/>
    </location>
</feature>
<evidence type="ECO:0000256" key="8">
    <source>
        <dbReference type="ARBA" id="ARBA00022840"/>
    </source>
</evidence>
<dbReference type="GO" id="GO:0004674">
    <property type="term" value="F:protein serine/threonine kinase activity"/>
    <property type="evidence" value="ECO:0007669"/>
    <property type="project" value="UniProtKB-KW"/>
</dbReference>
<feature type="compositionally biased region" description="Polar residues" evidence="12">
    <location>
        <begin position="37"/>
        <end position="49"/>
    </location>
</feature>
<evidence type="ECO:0000313" key="16">
    <source>
        <dbReference type="Proteomes" id="UP000695562"/>
    </source>
</evidence>
<dbReference type="GO" id="GO:0007010">
    <property type="term" value="P:cytoskeleton organization"/>
    <property type="evidence" value="ECO:0007669"/>
    <property type="project" value="UniProtKB-ARBA"/>
</dbReference>
<dbReference type="InterPro" id="IPR000961">
    <property type="entry name" value="AGC-kinase_C"/>
</dbReference>
<organism evidence="15 16">
    <name type="scientific">Polysphondylium violaceum</name>
    <dbReference type="NCBI Taxonomy" id="133409"/>
    <lineage>
        <taxon>Eukaryota</taxon>
        <taxon>Amoebozoa</taxon>
        <taxon>Evosea</taxon>
        <taxon>Eumycetozoa</taxon>
        <taxon>Dictyostelia</taxon>
        <taxon>Dictyosteliales</taxon>
        <taxon>Dictyosteliaceae</taxon>
        <taxon>Polysphondylium</taxon>
    </lineage>
</organism>
<evidence type="ECO:0000313" key="15">
    <source>
        <dbReference type="EMBL" id="KAF2074381.1"/>
    </source>
</evidence>
<name>A0A8J4Q5L9_9MYCE</name>
<keyword evidence="4" id="KW-0597">Phosphoprotein</keyword>
<comment type="similarity">
    <text evidence="1">Belongs to the protein kinase superfamily. AGC Ser/Thr protein kinase family.</text>
</comment>
<feature type="compositionally biased region" description="Pro residues" evidence="12">
    <location>
        <begin position="307"/>
        <end position="323"/>
    </location>
</feature>
<evidence type="ECO:0000256" key="11">
    <source>
        <dbReference type="PROSITE-ProRule" id="PRU10141"/>
    </source>
</evidence>
<gene>
    <name evidence="15" type="ORF">CYY_004315</name>
</gene>
<feature type="region of interest" description="Disordered" evidence="12">
    <location>
        <begin position="130"/>
        <end position="173"/>
    </location>
</feature>
<dbReference type="OrthoDB" id="3638488at2759"/>
<feature type="compositionally biased region" description="Low complexity" evidence="12">
    <location>
        <begin position="96"/>
        <end position="106"/>
    </location>
</feature>
<feature type="domain" description="Protein kinase" evidence="13">
    <location>
        <begin position="507"/>
        <end position="804"/>
    </location>
</feature>
<keyword evidence="5" id="KW-0808">Transferase</keyword>
<dbReference type="Gene3D" id="3.30.200.20">
    <property type="entry name" value="Phosphorylase Kinase, domain 1"/>
    <property type="match status" value="2"/>
</dbReference>
<feature type="region of interest" description="Disordered" evidence="12">
    <location>
        <begin position="1"/>
        <end position="65"/>
    </location>
</feature>
<evidence type="ECO:0000256" key="9">
    <source>
        <dbReference type="ARBA" id="ARBA00047899"/>
    </source>
</evidence>
<dbReference type="InterPro" id="IPR008271">
    <property type="entry name" value="Ser/Thr_kinase_AS"/>
</dbReference>
<keyword evidence="16" id="KW-1185">Reference proteome</keyword>
<dbReference type="FunFam" id="1.10.510.10:FF:000024">
    <property type="entry name" value="Probable serine/threonine-protein kinase cot-1"/>
    <property type="match status" value="1"/>
</dbReference>
<evidence type="ECO:0000256" key="12">
    <source>
        <dbReference type="SAM" id="MobiDB-lite"/>
    </source>
</evidence>
<feature type="domain" description="AGC-kinase C-terminal" evidence="14">
    <location>
        <begin position="805"/>
        <end position="877"/>
    </location>
</feature>
<dbReference type="EMBL" id="AJWJ01000150">
    <property type="protein sequence ID" value="KAF2074381.1"/>
    <property type="molecule type" value="Genomic_DNA"/>
</dbReference>
<evidence type="ECO:0000259" key="14">
    <source>
        <dbReference type="PROSITE" id="PS51285"/>
    </source>
</evidence>
<evidence type="ECO:0000259" key="13">
    <source>
        <dbReference type="PROSITE" id="PS50011"/>
    </source>
</evidence>
<dbReference type="SUPFAM" id="SSF56112">
    <property type="entry name" value="Protein kinase-like (PK-like)"/>
    <property type="match status" value="1"/>
</dbReference>
<dbReference type="PROSITE" id="PS00107">
    <property type="entry name" value="PROTEIN_KINASE_ATP"/>
    <property type="match status" value="1"/>
</dbReference>
<dbReference type="InterPro" id="IPR011009">
    <property type="entry name" value="Kinase-like_dom_sf"/>
</dbReference>
<dbReference type="SMART" id="SM00220">
    <property type="entry name" value="S_TKc"/>
    <property type="match status" value="1"/>
</dbReference>
<feature type="region of interest" description="Disordered" evidence="12">
    <location>
        <begin position="82"/>
        <end position="115"/>
    </location>
</feature>
<dbReference type="InterPro" id="IPR017441">
    <property type="entry name" value="Protein_kinase_ATP_BS"/>
</dbReference>
<comment type="catalytic activity">
    <reaction evidence="9">
        <text>L-threonyl-[protein] + ATP = O-phospho-L-threonyl-[protein] + ADP + H(+)</text>
        <dbReference type="Rhea" id="RHEA:46608"/>
        <dbReference type="Rhea" id="RHEA-COMP:11060"/>
        <dbReference type="Rhea" id="RHEA-COMP:11605"/>
        <dbReference type="ChEBI" id="CHEBI:15378"/>
        <dbReference type="ChEBI" id="CHEBI:30013"/>
        <dbReference type="ChEBI" id="CHEBI:30616"/>
        <dbReference type="ChEBI" id="CHEBI:61977"/>
        <dbReference type="ChEBI" id="CHEBI:456216"/>
        <dbReference type="EC" id="2.7.11.1"/>
    </reaction>
</comment>
<sequence>MFNNNSNNNISGGGSGGSSSNNNISGGGNGISANNIDGTGSNLTPTSVISKGKHQSPFNSLKKKGQVVRQSLEELFIGLSTATNTTTDSGGGGSGNNSNNSSNTSTPQPIHHHKSNSNSSLLVQIAQNNQSLSSTNSPSLNPSPLHSPKDLDNKFTIMSNNSNNSSPRTSDSVDPTKSLAKFYFLAQQLDYVGGSYVSSSAPYDPLLPVETLSGILSVQWTTYWTIPLAPSTTCLDILKYISVKTNREVAHLKLGDSDGKIIDHDYTLIQQRCKKFIVFEDINIEEFQPYDSNNSNIKSSSSTSPTPGSPNLPRKAPPPPPRSPSSFTNDLLLDGSQIDSPLLLSRKASNSNIGSFINHSDGKSFLSGGSGASSPLAVKESPPDSPSFKRKASNNPLIPSPVPLNSNNQQQQQQQNENYCTFLDQVILTPNPPTTEKGKILDNYFNHYYQEMFKYIHNRSRRLKKVEDFIMKSELDEPAARQWRNNHYTNETNYLRNKRAGMKLKEFKILTQIGKGGFGQVFLATKKDTGDIVTLKRIKKSSYEWANQRNQVSQERDIMLSENCKWITKLLYSFQDSNYLYLAMEYHCGGDFRALLNNLGALSEEEARFYMVEMIEAVTSLHKMGIVHRDIKPSNFVIDKHGHIKLIDFGLSKEGIERRNGWNHQTMTALRKSCIDGTLNRNTLNISTNGAVMAFRRPTAHSAVGSPEYMAPEIVNDEGYDLTCDYWSLGCAFIEMLCGFNPFCADTPNDVFINIIRWRDVLDWDLFTQELSPEAADLLKSMLTEPSSRLGVNGIDDFKNHPFFNQYNWDDILQQSPPFVPKVESDIDTSYFEDAVNNDSSTWEIDDESSSNDRKPFSNLNIPFFTYRKSSALSNLSDFRPSGGNHY</sequence>
<evidence type="ECO:0000256" key="3">
    <source>
        <dbReference type="ARBA" id="ARBA00022527"/>
    </source>
</evidence>
<evidence type="ECO:0000256" key="10">
    <source>
        <dbReference type="ARBA" id="ARBA00048679"/>
    </source>
</evidence>
<protein>
    <recommendedName>
        <fullName evidence="2">non-specific serine/threonine protein kinase</fullName>
        <ecNumber evidence="2">2.7.11.1</ecNumber>
    </recommendedName>
</protein>
<evidence type="ECO:0000256" key="2">
    <source>
        <dbReference type="ARBA" id="ARBA00012513"/>
    </source>
</evidence>
<feature type="compositionally biased region" description="Low complexity" evidence="12">
    <location>
        <begin position="1"/>
        <end position="10"/>
    </location>
</feature>
<evidence type="ECO:0000256" key="6">
    <source>
        <dbReference type="ARBA" id="ARBA00022741"/>
    </source>
</evidence>
<dbReference type="EC" id="2.7.11.1" evidence="2"/>
<keyword evidence="7" id="KW-0418">Kinase</keyword>